<name>A0A518DEP0_9BACT</name>
<dbReference type="Proteomes" id="UP000317429">
    <property type="component" value="Chromosome"/>
</dbReference>
<evidence type="ECO:0000313" key="16">
    <source>
        <dbReference type="EMBL" id="QDU89938.1"/>
    </source>
</evidence>
<evidence type="ECO:0000256" key="5">
    <source>
        <dbReference type="ARBA" id="ARBA00022475"/>
    </source>
</evidence>
<evidence type="ECO:0000256" key="7">
    <source>
        <dbReference type="ARBA" id="ARBA00022927"/>
    </source>
</evidence>
<evidence type="ECO:0000256" key="13">
    <source>
        <dbReference type="HAMAP-Rule" id="MF_01810"/>
    </source>
</evidence>
<evidence type="ECO:0000256" key="2">
    <source>
        <dbReference type="ARBA" id="ARBA00010527"/>
    </source>
</evidence>
<dbReference type="PANTHER" id="PTHR12428">
    <property type="entry name" value="OXA1"/>
    <property type="match status" value="1"/>
</dbReference>
<dbReference type="NCBIfam" id="TIGR03592">
    <property type="entry name" value="yidC_oxa1_cterm"/>
    <property type="match status" value="1"/>
</dbReference>
<dbReference type="EMBL" id="CP036291">
    <property type="protein sequence ID" value="QDU89938.1"/>
    <property type="molecule type" value="Genomic_DNA"/>
</dbReference>
<keyword evidence="5 13" id="KW-1003">Cell membrane</keyword>
<feature type="domain" description="PDZ" evidence="15">
    <location>
        <begin position="136"/>
        <end position="205"/>
    </location>
</feature>
<proteinExistence type="inferred from homology"/>
<dbReference type="CDD" id="cd20070">
    <property type="entry name" value="5TM_YidC_Alb3"/>
    <property type="match status" value="1"/>
</dbReference>
<feature type="compositionally biased region" description="Acidic residues" evidence="14">
    <location>
        <begin position="57"/>
        <end position="72"/>
    </location>
</feature>
<keyword evidence="17" id="KW-1185">Reference proteome</keyword>
<feature type="compositionally biased region" description="Basic and acidic residues" evidence="14">
    <location>
        <begin position="41"/>
        <end position="56"/>
    </location>
</feature>
<dbReference type="GO" id="GO:0032977">
    <property type="term" value="F:membrane insertase activity"/>
    <property type="evidence" value="ECO:0007669"/>
    <property type="project" value="InterPro"/>
</dbReference>
<dbReference type="GO" id="GO:0051205">
    <property type="term" value="P:protein insertion into membrane"/>
    <property type="evidence" value="ECO:0007669"/>
    <property type="project" value="TreeGrafter"/>
</dbReference>
<reference evidence="16 17" key="1">
    <citation type="submission" date="2019-02" db="EMBL/GenBank/DDBJ databases">
        <title>Deep-cultivation of Planctomycetes and their phenomic and genomic characterization uncovers novel biology.</title>
        <authorList>
            <person name="Wiegand S."/>
            <person name="Jogler M."/>
            <person name="Boedeker C."/>
            <person name="Pinto D."/>
            <person name="Vollmers J."/>
            <person name="Rivas-Marin E."/>
            <person name="Kohn T."/>
            <person name="Peeters S.H."/>
            <person name="Heuer A."/>
            <person name="Rast P."/>
            <person name="Oberbeckmann S."/>
            <person name="Bunk B."/>
            <person name="Jeske O."/>
            <person name="Meyerdierks A."/>
            <person name="Storesund J.E."/>
            <person name="Kallscheuer N."/>
            <person name="Luecker S."/>
            <person name="Lage O.M."/>
            <person name="Pohl T."/>
            <person name="Merkel B.J."/>
            <person name="Hornburger P."/>
            <person name="Mueller R.-W."/>
            <person name="Bruemmer F."/>
            <person name="Labrenz M."/>
            <person name="Spormann A.M."/>
            <person name="Op den Camp H."/>
            <person name="Overmann J."/>
            <person name="Amann R."/>
            <person name="Jetten M.S.M."/>
            <person name="Mascher T."/>
            <person name="Medema M.H."/>
            <person name="Devos D.P."/>
            <person name="Kaster A.-K."/>
            <person name="Ovreas L."/>
            <person name="Rohde M."/>
            <person name="Galperin M.Y."/>
            <person name="Jogler C."/>
        </authorList>
    </citation>
    <scope>NUCLEOTIDE SEQUENCE [LARGE SCALE GENOMIC DNA]</scope>
    <source>
        <strain evidence="16 17">Pla175</strain>
    </source>
</reference>
<feature type="region of interest" description="Disordered" evidence="14">
    <location>
        <begin position="755"/>
        <end position="784"/>
    </location>
</feature>
<gene>
    <name evidence="13 16" type="primary">yidC</name>
    <name evidence="16" type="ORF">Pla175_33350</name>
</gene>
<dbReference type="RefSeq" id="WP_145287444.1">
    <property type="nucleotide sequence ID" value="NZ_CP036291.1"/>
</dbReference>
<accession>A0A518DEP0</accession>
<feature type="region of interest" description="Disordered" evidence="14">
    <location>
        <begin position="36"/>
        <end position="90"/>
    </location>
</feature>
<dbReference type="InterPro" id="IPR028055">
    <property type="entry name" value="YidC/Oxa/ALB_C"/>
</dbReference>
<evidence type="ECO:0000256" key="12">
    <source>
        <dbReference type="ARBA" id="ARBA00033342"/>
    </source>
</evidence>
<comment type="function">
    <text evidence="13">Required for the insertion and/or proper folding and/or complex formation of integral membrane proteins into the membrane. Involved in integration of membrane proteins that insert both dependently and independently of the Sec translocase complex, as well as at least some lipoproteins. Aids folding of multispanning membrane proteins.</text>
</comment>
<feature type="compositionally biased region" description="Polar residues" evidence="14">
    <location>
        <begin position="760"/>
        <end position="772"/>
    </location>
</feature>
<dbReference type="OrthoDB" id="9780552at2"/>
<dbReference type="AlphaFoldDB" id="A0A518DEP0"/>
<dbReference type="PRINTS" id="PR00701">
    <property type="entry name" value="60KDINNERMP"/>
</dbReference>
<evidence type="ECO:0000313" key="17">
    <source>
        <dbReference type="Proteomes" id="UP000317429"/>
    </source>
</evidence>
<evidence type="ECO:0000256" key="6">
    <source>
        <dbReference type="ARBA" id="ARBA00022692"/>
    </source>
</evidence>
<evidence type="ECO:0000256" key="11">
    <source>
        <dbReference type="ARBA" id="ARBA00033245"/>
    </source>
</evidence>
<keyword evidence="10 13" id="KW-0143">Chaperone</keyword>
<dbReference type="InterPro" id="IPR001478">
    <property type="entry name" value="PDZ"/>
</dbReference>
<comment type="similarity">
    <text evidence="2 13">Belongs to the OXA1/ALB3/YidC family. Type 1 subfamily.</text>
</comment>
<dbReference type="Pfam" id="PF13180">
    <property type="entry name" value="PDZ_2"/>
    <property type="match status" value="1"/>
</dbReference>
<evidence type="ECO:0000259" key="15">
    <source>
        <dbReference type="SMART" id="SM00228"/>
    </source>
</evidence>
<dbReference type="SMART" id="SM00228">
    <property type="entry name" value="PDZ"/>
    <property type="match status" value="1"/>
</dbReference>
<evidence type="ECO:0000256" key="8">
    <source>
        <dbReference type="ARBA" id="ARBA00022989"/>
    </source>
</evidence>
<evidence type="ECO:0000256" key="10">
    <source>
        <dbReference type="ARBA" id="ARBA00023186"/>
    </source>
</evidence>
<keyword evidence="7 13" id="KW-0653">Protein transport</keyword>
<sequence>MTRISPQSKEQPFDQRLLTFVLLSAAVVMLWSQSMAPKPPVEPKDKPAADAVARQDDELDEEGSDAADGEAADPDKPDAEAPLVEDQPAVDPARVTFGSLASDGPYRMLVSANNIGGAIERIELSSEQYRDLHDRAGYLGSLELSETMTVRQVGAGTPAALAGIEVGDTLASVAGKTVDSPQAVAKALAETKPGDTLKVGVRRGDADKQLEVKLERRPLDVIRPELENILLFADKPPADFRPTPSFLLRLESVGDRGTDSTAIRAANRQLTREAWKVESTTDASVTFTMRLAKLGLDVVKRFTLVEVPEAQRSDPLTPAYHFVLGVEVRNLLDAPQKVAYRLEGPNGLPIEGWWFSNKIGQGWGQYGIRDVVARLAGNQVVQQRASSIAEGDGEVMEGAPVAFAGVDAQYFAVVMLPEKETLEQVWFDKVEPVLATPLLEAGPKDGWNKPAATWNNPTISLVHEPVELAAAGAEGDTLSEGFKVFAGPKRPDLLAKYYAADQPAYNLQGILQYGWFGPVAKVMLAILHVFNSVVGNYGVAIIMLTVLVRGIMFPLSRKQAQNMVLMQTLKPEMDRIAEKYKTDMDKRAKAQQELFRKHKYNPMGGCLPMFIQLPIFLGLYRALAVDVELRQAPLFTESIRFCSNLAAPDMFYDWSAMVPRWFQNGQGIFALGPYFNLLPILTICLFLLQQKMFMPPAANEQAAMQQKMMKYMMVFFGLMFFKVPSGLCLYFIASSLWGIAERKLLPKPALPADAAPVMSKPTSVSPNRNGSSGAARNAKKKKRR</sequence>
<feature type="transmembrane region" description="Helical" evidence="13">
    <location>
        <begin position="537"/>
        <end position="556"/>
    </location>
</feature>
<dbReference type="InterPro" id="IPR047196">
    <property type="entry name" value="YidC_ALB_C"/>
</dbReference>
<dbReference type="HAMAP" id="MF_01810">
    <property type="entry name" value="YidC_type1"/>
    <property type="match status" value="1"/>
</dbReference>
<dbReference type="GO" id="GO:0005886">
    <property type="term" value="C:plasma membrane"/>
    <property type="evidence" value="ECO:0007669"/>
    <property type="project" value="UniProtKB-SubCell"/>
</dbReference>
<keyword evidence="4 13" id="KW-0813">Transport</keyword>
<comment type="subcellular location">
    <subcellularLocation>
        <location evidence="1">Cell inner membrane</location>
        <topology evidence="1">Multi-pass membrane protein</topology>
    </subcellularLocation>
    <subcellularLocation>
        <location evidence="13">Cell membrane</location>
        <topology evidence="13">Multi-pass membrane protein</topology>
    </subcellularLocation>
</comment>
<evidence type="ECO:0000256" key="9">
    <source>
        <dbReference type="ARBA" id="ARBA00023136"/>
    </source>
</evidence>
<comment type="subunit">
    <text evidence="13">Interacts with the Sec translocase complex via SecD. Specifically interacts with transmembrane segments of nascent integral membrane proteins during membrane integration.</text>
</comment>
<dbReference type="KEGG" id="pnd:Pla175_33350"/>
<dbReference type="InterPro" id="IPR036034">
    <property type="entry name" value="PDZ_sf"/>
</dbReference>
<evidence type="ECO:0000256" key="14">
    <source>
        <dbReference type="SAM" id="MobiDB-lite"/>
    </source>
</evidence>
<dbReference type="PANTHER" id="PTHR12428:SF65">
    <property type="entry name" value="CYTOCHROME C OXIDASE ASSEMBLY PROTEIN COX18, MITOCHONDRIAL"/>
    <property type="match status" value="1"/>
</dbReference>
<keyword evidence="8 13" id="KW-1133">Transmembrane helix</keyword>
<evidence type="ECO:0000256" key="4">
    <source>
        <dbReference type="ARBA" id="ARBA00022448"/>
    </source>
</evidence>
<evidence type="ECO:0000256" key="1">
    <source>
        <dbReference type="ARBA" id="ARBA00004429"/>
    </source>
</evidence>
<protein>
    <recommendedName>
        <fullName evidence="3 13">Membrane protein insertase YidC</fullName>
    </recommendedName>
    <alternativeName>
        <fullName evidence="12 13">Foldase YidC</fullName>
    </alternativeName>
    <alternativeName>
        <fullName evidence="11 13">Membrane integrase YidC</fullName>
    </alternativeName>
    <alternativeName>
        <fullName evidence="13">Membrane protein YidC</fullName>
    </alternativeName>
</protein>
<dbReference type="InterPro" id="IPR001708">
    <property type="entry name" value="YidC/ALB3/OXA1/COX18"/>
</dbReference>
<dbReference type="SUPFAM" id="SSF50156">
    <property type="entry name" value="PDZ domain-like"/>
    <property type="match status" value="1"/>
</dbReference>
<dbReference type="Gene3D" id="2.30.42.10">
    <property type="match status" value="1"/>
</dbReference>
<keyword evidence="6 13" id="KW-0812">Transmembrane</keyword>
<evidence type="ECO:0000256" key="3">
    <source>
        <dbReference type="ARBA" id="ARBA00015325"/>
    </source>
</evidence>
<comment type="caution">
    <text evidence="13">Lacks conserved residue(s) required for the propagation of feature annotation.</text>
</comment>
<dbReference type="InterPro" id="IPR019998">
    <property type="entry name" value="Membr_insert_YidC"/>
</dbReference>
<dbReference type="Pfam" id="PF02096">
    <property type="entry name" value="60KD_IMP"/>
    <property type="match status" value="1"/>
</dbReference>
<feature type="transmembrane region" description="Helical" evidence="13">
    <location>
        <begin position="709"/>
        <end position="733"/>
    </location>
</feature>
<keyword evidence="9 13" id="KW-0472">Membrane</keyword>
<dbReference type="PRINTS" id="PR01900">
    <property type="entry name" value="YIDCPROTEIN"/>
</dbReference>
<dbReference type="GO" id="GO:0015031">
    <property type="term" value="P:protein transport"/>
    <property type="evidence" value="ECO:0007669"/>
    <property type="project" value="UniProtKB-KW"/>
</dbReference>
<organism evidence="16 17">
    <name type="scientific">Pirellulimonas nuda</name>
    <dbReference type="NCBI Taxonomy" id="2528009"/>
    <lineage>
        <taxon>Bacteria</taxon>
        <taxon>Pseudomonadati</taxon>
        <taxon>Planctomycetota</taxon>
        <taxon>Planctomycetia</taxon>
        <taxon>Pirellulales</taxon>
        <taxon>Lacipirellulaceae</taxon>
        <taxon>Pirellulimonas</taxon>
    </lineage>
</organism>
<feature type="transmembrane region" description="Helical" evidence="13">
    <location>
        <begin position="667"/>
        <end position="688"/>
    </location>
</feature>